<evidence type="ECO:0000313" key="6">
    <source>
        <dbReference type="Proteomes" id="UP000197138"/>
    </source>
</evidence>
<sequence>MLCSVPAGKSGSNWLDRLRSTKGFPTGPDHDLDHFLSAPQSPNPSISEPTQPVQRRAAGPPICPGEDPRKEWYGIMTNVLSELFHMGKPDPLPAKKSSRKQVNPRFFPNSAGGVDDSPRKDENALSFNSDNNLVERAAALGCPDEEEEEEKEELVGYSRSEVTVIDTSCSGWKFEKLLYRKKNVWKVRDRKGKGRSGLGRKKRRASGSGGDDIVHGKKKLKLSGSLFRSSNEGHDATQSPKREVCKKIADNLCPAMPTSCASPSPAPFSSYSSVHPPTSSLYSPLPWPSSGTSSPSRDRFFNLLKSSPLPRPQPSPLAAHPGSSLAKSSPARCSRSTSRPDPQANPLSGVFFTFFQELGLSEKESVLLLNRNQELRHVHVDSLRARVESLRSQGINGLDLSCLVSKSPDVLTADETGSLLCVMRDELEGKISPAQLKRLLISTDPRFLAGFEQKVNLLFQYGVPKEKVVHILNNVNLAKAFCLKSIGEIDRLIDFLSDYGGVDLIIRRPLILNYHLNEQLIPRVEFLLRLSGGDRDTTACVIRKLPAILSYSVEHVEGHVEFFRSSAGLNDSEIFRIMLVFPNMISASKDRKLRPRIDFLKQCGLSSIEIFKLLIKAPLLLGLSFEDNLAYKLGFLVKIGYKFRTKELAVAMGAVTRTSSENLQKVVGLFLGYGFSCSDILAMSKKHHQILQYNPSSLEEKVEYLVGEMGREIEELLTFPAFLGYRLDSRIKHRYEAKKDIKGERMSLNKLLSVSVERFSAGTVKKIMKKC</sequence>
<protein>
    <recommendedName>
        <fullName evidence="7">Transcription termination factor MTERF8, chloroplastic</fullName>
    </recommendedName>
</protein>
<dbReference type="InterPro" id="IPR003690">
    <property type="entry name" value="MTERF"/>
</dbReference>
<dbReference type="AlphaFoldDB" id="A0A218WU62"/>
<dbReference type="Proteomes" id="UP000197138">
    <property type="component" value="Unassembled WGS sequence"/>
</dbReference>
<keyword evidence="3" id="KW-0809">Transit peptide</keyword>
<dbReference type="EMBL" id="MTKT01003240">
    <property type="protein sequence ID" value="OWM75512.1"/>
    <property type="molecule type" value="Genomic_DNA"/>
</dbReference>
<gene>
    <name evidence="5" type="ORF">CDL15_Pgr021676</name>
</gene>
<dbReference type="PANTHER" id="PTHR37258">
    <property type="entry name" value="FANTOM PROTEIN"/>
    <property type="match status" value="1"/>
</dbReference>
<comment type="caution">
    <text evidence="5">The sequence shown here is derived from an EMBL/GenBank/DDBJ whole genome shotgun (WGS) entry which is preliminary data.</text>
</comment>
<dbReference type="SMART" id="SM00733">
    <property type="entry name" value="Mterf"/>
    <property type="match status" value="6"/>
</dbReference>
<dbReference type="Gene3D" id="1.25.70.10">
    <property type="entry name" value="Transcription termination factor 3, mitochondrial"/>
    <property type="match status" value="2"/>
</dbReference>
<comment type="similarity">
    <text evidence="1">Belongs to the mTERF family.</text>
</comment>
<feature type="compositionally biased region" description="Basic residues" evidence="4">
    <location>
        <begin position="189"/>
        <end position="205"/>
    </location>
</feature>
<keyword evidence="2" id="KW-0804">Transcription</keyword>
<dbReference type="GO" id="GO:0006353">
    <property type="term" value="P:DNA-templated transcription termination"/>
    <property type="evidence" value="ECO:0007669"/>
    <property type="project" value="UniProtKB-KW"/>
</dbReference>
<feature type="region of interest" description="Disordered" evidence="4">
    <location>
        <begin position="189"/>
        <end position="242"/>
    </location>
</feature>
<evidence type="ECO:0000256" key="2">
    <source>
        <dbReference type="ARBA" id="ARBA00022472"/>
    </source>
</evidence>
<dbReference type="GO" id="GO:0003676">
    <property type="term" value="F:nucleic acid binding"/>
    <property type="evidence" value="ECO:0007669"/>
    <property type="project" value="InterPro"/>
</dbReference>
<evidence type="ECO:0000256" key="3">
    <source>
        <dbReference type="ARBA" id="ARBA00022946"/>
    </source>
</evidence>
<evidence type="ECO:0000256" key="4">
    <source>
        <dbReference type="SAM" id="MobiDB-lite"/>
    </source>
</evidence>
<name>A0A218WU62_PUNGR</name>
<feature type="region of interest" description="Disordered" evidence="4">
    <location>
        <begin position="1"/>
        <end position="68"/>
    </location>
</feature>
<keyword evidence="2" id="KW-0805">Transcription regulation</keyword>
<dbReference type="Pfam" id="PF02536">
    <property type="entry name" value="mTERF"/>
    <property type="match status" value="2"/>
</dbReference>
<accession>A0A218WU62</accession>
<feature type="compositionally biased region" description="Basic and acidic residues" evidence="4">
    <location>
        <begin position="231"/>
        <end position="242"/>
    </location>
</feature>
<evidence type="ECO:0008006" key="7">
    <source>
        <dbReference type="Google" id="ProtNLM"/>
    </source>
</evidence>
<organism evidence="5 6">
    <name type="scientific">Punica granatum</name>
    <name type="common">Pomegranate</name>
    <dbReference type="NCBI Taxonomy" id="22663"/>
    <lineage>
        <taxon>Eukaryota</taxon>
        <taxon>Viridiplantae</taxon>
        <taxon>Streptophyta</taxon>
        <taxon>Embryophyta</taxon>
        <taxon>Tracheophyta</taxon>
        <taxon>Spermatophyta</taxon>
        <taxon>Magnoliopsida</taxon>
        <taxon>eudicotyledons</taxon>
        <taxon>Gunneridae</taxon>
        <taxon>Pentapetalae</taxon>
        <taxon>rosids</taxon>
        <taxon>malvids</taxon>
        <taxon>Myrtales</taxon>
        <taxon>Lythraceae</taxon>
        <taxon>Punica</taxon>
    </lineage>
</organism>
<proteinExistence type="inferred from homology"/>
<dbReference type="InterPro" id="IPR038538">
    <property type="entry name" value="MTERF_sf"/>
</dbReference>
<evidence type="ECO:0000256" key="1">
    <source>
        <dbReference type="ARBA" id="ARBA00007692"/>
    </source>
</evidence>
<dbReference type="PANTHER" id="PTHR37258:SF1">
    <property type="entry name" value="FANTOM PROTEIN"/>
    <property type="match status" value="1"/>
</dbReference>
<feature type="compositionally biased region" description="Polar residues" evidence="4">
    <location>
        <begin position="38"/>
        <end position="53"/>
    </location>
</feature>
<keyword evidence="2" id="KW-0806">Transcription termination</keyword>
<feature type="region of interest" description="Disordered" evidence="4">
    <location>
        <begin position="298"/>
        <end position="344"/>
    </location>
</feature>
<feature type="region of interest" description="Disordered" evidence="4">
    <location>
        <begin position="90"/>
        <end position="122"/>
    </location>
</feature>
<evidence type="ECO:0000313" key="5">
    <source>
        <dbReference type="EMBL" id="OWM75512.1"/>
    </source>
</evidence>
<reference evidence="6" key="1">
    <citation type="journal article" date="2017" name="Plant J.">
        <title>The pomegranate (Punica granatum L.) genome and the genomics of punicalagin biosynthesis.</title>
        <authorList>
            <person name="Qin G."/>
            <person name="Xu C."/>
            <person name="Ming R."/>
            <person name="Tang H."/>
            <person name="Guyot R."/>
            <person name="Kramer E.M."/>
            <person name="Hu Y."/>
            <person name="Yi X."/>
            <person name="Qi Y."/>
            <person name="Xu X."/>
            <person name="Gao Z."/>
            <person name="Pan H."/>
            <person name="Jian J."/>
            <person name="Tian Y."/>
            <person name="Yue Z."/>
            <person name="Xu Y."/>
        </authorList>
    </citation>
    <scope>NUCLEOTIDE SEQUENCE [LARGE SCALE GENOMIC DNA]</scope>
    <source>
        <strain evidence="6">cv. Dabenzi</strain>
    </source>
</reference>